<reference evidence="1" key="1">
    <citation type="journal article" date="2020" name="Fungal Divers.">
        <title>Resolving the Mortierellaceae phylogeny through synthesis of multi-gene phylogenetics and phylogenomics.</title>
        <authorList>
            <person name="Vandepol N."/>
            <person name="Liber J."/>
            <person name="Desiro A."/>
            <person name="Na H."/>
            <person name="Kennedy M."/>
            <person name="Barry K."/>
            <person name="Grigoriev I.V."/>
            <person name="Miller A.N."/>
            <person name="O'Donnell K."/>
            <person name="Stajich J.E."/>
            <person name="Bonito G."/>
        </authorList>
    </citation>
    <scope>NUCLEOTIDE SEQUENCE</scope>
    <source>
        <strain evidence="1">BC1065</strain>
    </source>
</reference>
<protein>
    <submittedName>
        <fullName evidence="1">Uncharacterized protein</fullName>
    </submittedName>
</protein>
<evidence type="ECO:0000313" key="1">
    <source>
        <dbReference type="EMBL" id="KAG0250061.1"/>
    </source>
</evidence>
<organism evidence="1 2">
    <name type="scientific">Actinomortierella ambigua</name>
    <dbReference type="NCBI Taxonomy" id="1343610"/>
    <lineage>
        <taxon>Eukaryota</taxon>
        <taxon>Fungi</taxon>
        <taxon>Fungi incertae sedis</taxon>
        <taxon>Mucoromycota</taxon>
        <taxon>Mortierellomycotina</taxon>
        <taxon>Mortierellomycetes</taxon>
        <taxon>Mortierellales</taxon>
        <taxon>Mortierellaceae</taxon>
        <taxon>Actinomortierella</taxon>
    </lineage>
</organism>
<gene>
    <name evidence="1" type="ORF">DFQ27_009639</name>
</gene>
<proteinExistence type="predicted"/>
<keyword evidence="2" id="KW-1185">Reference proteome</keyword>
<dbReference type="AlphaFoldDB" id="A0A9P6TX81"/>
<sequence length="257" mass="28483">MDNPTPPADTLDTAPGTPNTEILNYADPSENTLIPPLVNTLQQYRSSCTFKILHGSDNLHTESHCSHVPGFHTSTMHILVPSVASFSIADVLEVIAKTVNINYHNVIQSPMHPDHNILEISPLKDEFLETGVTVFNTHLQALHPKREKDALWRVNILREPWALDRFFGPSLESILKSHSIELVQVRLDGIMVGQAFVPNKSVYAMVRMKPNTKLPTAVSVQNGMSNSSVKLSWVEQIEGCSSKQSSSPLPYLLNNST</sequence>
<name>A0A9P6TX81_9FUNG</name>
<dbReference type="EMBL" id="JAAAJB010000901">
    <property type="protein sequence ID" value="KAG0250061.1"/>
    <property type="molecule type" value="Genomic_DNA"/>
</dbReference>
<accession>A0A9P6TX81</accession>
<comment type="caution">
    <text evidence="1">The sequence shown here is derived from an EMBL/GenBank/DDBJ whole genome shotgun (WGS) entry which is preliminary data.</text>
</comment>
<dbReference type="Proteomes" id="UP000807716">
    <property type="component" value="Unassembled WGS sequence"/>
</dbReference>
<evidence type="ECO:0000313" key="2">
    <source>
        <dbReference type="Proteomes" id="UP000807716"/>
    </source>
</evidence>